<organism evidence="10 12">
    <name type="scientific">Chilo suppressalis</name>
    <name type="common">Asiatic rice borer moth</name>
    <dbReference type="NCBI Taxonomy" id="168631"/>
    <lineage>
        <taxon>Eukaryota</taxon>
        <taxon>Metazoa</taxon>
        <taxon>Ecdysozoa</taxon>
        <taxon>Arthropoda</taxon>
        <taxon>Hexapoda</taxon>
        <taxon>Insecta</taxon>
        <taxon>Pterygota</taxon>
        <taxon>Neoptera</taxon>
        <taxon>Endopterygota</taxon>
        <taxon>Lepidoptera</taxon>
        <taxon>Glossata</taxon>
        <taxon>Ditrysia</taxon>
        <taxon>Pyraloidea</taxon>
        <taxon>Crambidae</taxon>
        <taxon>Crambinae</taxon>
        <taxon>Chilo</taxon>
    </lineage>
</organism>
<dbReference type="Gene3D" id="3.40.50.1460">
    <property type="match status" value="1"/>
</dbReference>
<evidence type="ECO:0000256" key="7">
    <source>
        <dbReference type="SAM" id="MobiDB-lite"/>
    </source>
</evidence>
<keyword evidence="3" id="KW-0378">Hydrolase</keyword>
<evidence type="ECO:0000259" key="8">
    <source>
        <dbReference type="PROSITE" id="PS50207"/>
    </source>
</evidence>
<dbReference type="InterPro" id="IPR001309">
    <property type="entry name" value="Pept_C14_p20"/>
</dbReference>
<keyword evidence="5" id="KW-0865">Zymogen</keyword>
<dbReference type="SMART" id="SM00115">
    <property type="entry name" value="CASc"/>
    <property type="match status" value="1"/>
</dbReference>
<gene>
    <name evidence="10" type="ORF">CHILSU_LOCUS7956</name>
    <name evidence="11" type="ORF">CHILSU_LOCUS7957</name>
</gene>
<dbReference type="EMBL" id="OU963896">
    <property type="protein sequence ID" value="CAH0404611.1"/>
    <property type="molecule type" value="Genomic_DNA"/>
</dbReference>
<comment type="similarity">
    <text evidence="1 6">Belongs to the peptidase C14A family.</text>
</comment>
<evidence type="ECO:0008006" key="13">
    <source>
        <dbReference type="Google" id="ProtNLM"/>
    </source>
</evidence>
<protein>
    <recommendedName>
        <fullName evidence="13">Caspase family p20 domain-containing protein</fullName>
    </recommendedName>
</protein>
<dbReference type="PANTHER" id="PTHR10454:SF232">
    <property type="entry name" value="AT03047P-RELATED"/>
    <property type="match status" value="1"/>
</dbReference>
<feature type="domain" description="Caspase family p10" evidence="8">
    <location>
        <begin position="194"/>
        <end position="286"/>
    </location>
</feature>
<dbReference type="EMBL" id="OU963896">
    <property type="protein sequence ID" value="CAH0404612.1"/>
    <property type="molecule type" value="Genomic_DNA"/>
</dbReference>
<keyword evidence="4" id="KW-0788">Thiol protease</keyword>
<proteinExistence type="inferred from homology"/>
<evidence type="ECO:0000256" key="2">
    <source>
        <dbReference type="ARBA" id="ARBA00022670"/>
    </source>
</evidence>
<dbReference type="PRINTS" id="PR00376">
    <property type="entry name" value="IL1BCENZYME"/>
</dbReference>
<accession>A0ABN8B5J9</accession>
<dbReference type="Pfam" id="PF00656">
    <property type="entry name" value="Peptidase_C14"/>
    <property type="match status" value="1"/>
</dbReference>
<dbReference type="InterPro" id="IPR002138">
    <property type="entry name" value="Pept_C14_p10"/>
</dbReference>
<feature type="compositionally biased region" description="Polar residues" evidence="7">
    <location>
        <begin position="7"/>
        <end position="26"/>
    </location>
</feature>
<reference evidence="10" key="1">
    <citation type="submission" date="2021-12" db="EMBL/GenBank/DDBJ databases">
        <authorList>
            <person name="King R."/>
        </authorList>
    </citation>
    <scope>NUCLEOTIDE SEQUENCE</scope>
</reference>
<dbReference type="PROSITE" id="PS50207">
    <property type="entry name" value="CASPASE_P10"/>
    <property type="match status" value="1"/>
</dbReference>
<dbReference type="InterPro" id="IPR002398">
    <property type="entry name" value="Pept_C14"/>
</dbReference>
<keyword evidence="2" id="KW-0645">Protease</keyword>
<name>A0ABN8B5J9_CHISP</name>
<evidence type="ECO:0000313" key="12">
    <source>
        <dbReference type="Proteomes" id="UP001153292"/>
    </source>
</evidence>
<evidence type="ECO:0000256" key="1">
    <source>
        <dbReference type="ARBA" id="ARBA00010134"/>
    </source>
</evidence>
<evidence type="ECO:0000256" key="4">
    <source>
        <dbReference type="ARBA" id="ARBA00022807"/>
    </source>
</evidence>
<dbReference type="InterPro" id="IPR029030">
    <property type="entry name" value="Caspase-like_dom_sf"/>
</dbReference>
<dbReference type="PANTHER" id="PTHR10454">
    <property type="entry name" value="CASPASE"/>
    <property type="match status" value="1"/>
</dbReference>
<feature type="domain" description="Caspase family p20" evidence="9">
    <location>
        <begin position="50"/>
        <end position="179"/>
    </location>
</feature>
<dbReference type="InterPro" id="IPR033139">
    <property type="entry name" value="Caspase_cys_AS"/>
</dbReference>
<feature type="region of interest" description="Disordered" evidence="7">
    <location>
        <begin position="1"/>
        <end position="35"/>
    </location>
</feature>
<dbReference type="PROSITE" id="PS50208">
    <property type="entry name" value="CASPASE_P20"/>
    <property type="match status" value="1"/>
</dbReference>
<evidence type="ECO:0000313" key="11">
    <source>
        <dbReference type="EMBL" id="CAH0404612.1"/>
    </source>
</evidence>
<dbReference type="Proteomes" id="UP001153292">
    <property type="component" value="Chromosome 3"/>
</dbReference>
<sequence length="286" mass="32485">MDHSEVDSSQFDAKAANTSSINNANPEGSGVLPKKQPKFDPAALYYDMSGDKFLVIFNHFEFQKTRYFNNKRPTTRKGTHQDETALKDTFTKLGFKIFIYREYEYTQIIDAMKAIANLDHTKTSCLVVVILTHGDTEGVVYAADRGYLLKDVTSILEAGHIGLVNKPKLFFIQACRGGKVDEGRTVRHDGEENQLLVVPSHADFLIMHSSVDDHLSWRDIGGSWMIQELCEIIDAHHHNMDLLHLITLTNRNVAYTRASNTPSNLRTHNMKQIPETRFTLTKLVKF</sequence>
<evidence type="ECO:0000313" key="10">
    <source>
        <dbReference type="EMBL" id="CAH0404611.1"/>
    </source>
</evidence>
<evidence type="ECO:0000259" key="9">
    <source>
        <dbReference type="PROSITE" id="PS50208"/>
    </source>
</evidence>
<dbReference type="SUPFAM" id="SSF52129">
    <property type="entry name" value="Caspase-like"/>
    <property type="match status" value="1"/>
</dbReference>
<evidence type="ECO:0000256" key="3">
    <source>
        <dbReference type="ARBA" id="ARBA00022801"/>
    </source>
</evidence>
<dbReference type="InterPro" id="IPR015917">
    <property type="entry name" value="Pept_C14A"/>
</dbReference>
<evidence type="ECO:0000256" key="6">
    <source>
        <dbReference type="RuleBase" id="RU003971"/>
    </source>
</evidence>
<dbReference type="PROSITE" id="PS01122">
    <property type="entry name" value="CASPASE_CYS"/>
    <property type="match status" value="1"/>
</dbReference>
<evidence type="ECO:0000256" key="5">
    <source>
        <dbReference type="ARBA" id="ARBA00023145"/>
    </source>
</evidence>
<dbReference type="InterPro" id="IPR016129">
    <property type="entry name" value="Caspase_his_AS"/>
</dbReference>
<dbReference type="InterPro" id="IPR011600">
    <property type="entry name" value="Pept_C14_caspase"/>
</dbReference>
<dbReference type="PROSITE" id="PS01121">
    <property type="entry name" value="CASPASE_HIS"/>
    <property type="match status" value="1"/>
</dbReference>
<keyword evidence="12" id="KW-1185">Reference proteome</keyword>